<dbReference type="Pfam" id="PF00255">
    <property type="entry name" value="GSHPx"/>
    <property type="match status" value="1"/>
</dbReference>
<dbReference type="Gene3D" id="3.40.30.10">
    <property type="entry name" value="Glutaredoxin"/>
    <property type="match status" value="1"/>
</dbReference>
<dbReference type="CDD" id="cd00340">
    <property type="entry name" value="GSH_Peroxidase"/>
    <property type="match status" value="1"/>
</dbReference>
<keyword evidence="3 5" id="KW-0560">Oxidoreductase</keyword>
<protein>
    <recommendedName>
        <fullName evidence="5">Glutathione peroxidase</fullName>
    </recommendedName>
</protein>
<feature type="chain" id="PRO_5029640748" description="Glutathione peroxidase" evidence="6">
    <location>
        <begin position="19"/>
        <end position="195"/>
    </location>
</feature>
<dbReference type="PROSITE" id="PS51355">
    <property type="entry name" value="GLUTATHIONE_PEROXID_3"/>
    <property type="match status" value="1"/>
</dbReference>
<evidence type="ECO:0000256" key="6">
    <source>
        <dbReference type="SAM" id="SignalP"/>
    </source>
</evidence>
<reference evidence="7" key="1">
    <citation type="submission" date="2021-01" db="UniProtKB">
        <authorList>
            <consortium name="EnsemblMetazoa"/>
        </authorList>
    </citation>
    <scope>IDENTIFICATION</scope>
</reference>
<dbReference type="AlphaFoldDB" id="A0A7M5V305"/>
<keyword evidence="8" id="KW-1185">Reference proteome</keyword>
<dbReference type="PROSITE" id="PS00763">
    <property type="entry name" value="GLUTATHIONE_PEROXID_2"/>
    <property type="match status" value="1"/>
</dbReference>
<evidence type="ECO:0000313" key="8">
    <source>
        <dbReference type="Proteomes" id="UP000594262"/>
    </source>
</evidence>
<feature type="active site" evidence="4">
    <location>
        <position position="56"/>
    </location>
</feature>
<evidence type="ECO:0000256" key="5">
    <source>
        <dbReference type="RuleBase" id="RU000499"/>
    </source>
</evidence>
<evidence type="ECO:0000256" key="3">
    <source>
        <dbReference type="ARBA" id="ARBA00023002"/>
    </source>
</evidence>
<dbReference type="PRINTS" id="PR01011">
    <property type="entry name" value="GLUTPROXDASE"/>
</dbReference>
<dbReference type="GeneID" id="136817320"/>
<dbReference type="Proteomes" id="UP000594262">
    <property type="component" value="Unplaced"/>
</dbReference>
<dbReference type="EnsemblMetazoa" id="CLYHEMT002590.1">
    <property type="protein sequence ID" value="CLYHEMP002590.1"/>
    <property type="gene ID" value="CLYHEMG002590"/>
</dbReference>
<accession>A0A7M5V305</accession>
<dbReference type="OrthoDB" id="446890at2759"/>
<organism evidence="7 8">
    <name type="scientific">Clytia hemisphaerica</name>
    <dbReference type="NCBI Taxonomy" id="252671"/>
    <lineage>
        <taxon>Eukaryota</taxon>
        <taxon>Metazoa</taxon>
        <taxon>Cnidaria</taxon>
        <taxon>Hydrozoa</taxon>
        <taxon>Hydroidolina</taxon>
        <taxon>Leptothecata</taxon>
        <taxon>Obeliida</taxon>
        <taxon>Clytiidae</taxon>
        <taxon>Clytia</taxon>
    </lineage>
</organism>
<name>A0A7M5V305_9CNID</name>
<keyword evidence="6" id="KW-0732">Signal</keyword>
<dbReference type="InterPro" id="IPR029759">
    <property type="entry name" value="GPX_AS"/>
</dbReference>
<sequence>MMFKVLFLMGFCATIILTEDSRFYSLTANDIDTMNTVEMGDYRGKVLLIVNVASECGYTENHYRELVDLQRSYPKTDFQVLAFPCNQFGKQEPKNNKYVSKFAKDNYNVNFQLFGKIKTIGQYSHPIFKWIKKETDVEPNWNFNKFLVDKTGKIQRYAASQVSPLQMSADIQNLIANRPLQGGLHSYATHSRDEL</sequence>
<dbReference type="PIRSF" id="PIRSF000303">
    <property type="entry name" value="Glutathion_perox"/>
    <property type="match status" value="1"/>
</dbReference>
<keyword evidence="2 5" id="KW-0575">Peroxidase</keyword>
<dbReference type="GO" id="GO:0006979">
    <property type="term" value="P:response to oxidative stress"/>
    <property type="evidence" value="ECO:0007669"/>
    <property type="project" value="InterPro"/>
</dbReference>
<evidence type="ECO:0000313" key="7">
    <source>
        <dbReference type="EnsemblMetazoa" id="CLYHEMP002590.1"/>
    </source>
</evidence>
<comment type="similarity">
    <text evidence="1 5">Belongs to the glutathione peroxidase family.</text>
</comment>
<dbReference type="InterPro" id="IPR029760">
    <property type="entry name" value="GPX_CS"/>
</dbReference>
<evidence type="ECO:0000256" key="2">
    <source>
        <dbReference type="ARBA" id="ARBA00022559"/>
    </source>
</evidence>
<dbReference type="RefSeq" id="XP_066929765.1">
    <property type="nucleotide sequence ID" value="XM_067073664.1"/>
</dbReference>
<evidence type="ECO:0000256" key="4">
    <source>
        <dbReference type="PIRSR" id="PIRSR000303-1"/>
    </source>
</evidence>
<dbReference type="SUPFAM" id="SSF52833">
    <property type="entry name" value="Thioredoxin-like"/>
    <property type="match status" value="1"/>
</dbReference>
<dbReference type="InterPro" id="IPR000889">
    <property type="entry name" value="Glutathione_peroxidase"/>
</dbReference>
<feature type="signal peptide" evidence="6">
    <location>
        <begin position="1"/>
        <end position="18"/>
    </location>
</feature>
<dbReference type="InterPro" id="IPR036249">
    <property type="entry name" value="Thioredoxin-like_sf"/>
</dbReference>
<evidence type="ECO:0000256" key="1">
    <source>
        <dbReference type="ARBA" id="ARBA00006926"/>
    </source>
</evidence>
<proteinExistence type="inferred from homology"/>
<dbReference type="PROSITE" id="PS00460">
    <property type="entry name" value="GLUTATHIONE_PEROXID_1"/>
    <property type="match status" value="1"/>
</dbReference>
<dbReference type="GO" id="GO:0004601">
    <property type="term" value="F:peroxidase activity"/>
    <property type="evidence" value="ECO:0007669"/>
    <property type="project" value="UniProtKB-KW"/>
</dbReference>
<dbReference type="PANTHER" id="PTHR11592:SF78">
    <property type="entry name" value="GLUTATHIONE PEROXIDASE"/>
    <property type="match status" value="1"/>
</dbReference>
<dbReference type="PANTHER" id="PTHR11592">
    <property type="entry name" value="GLUTATHIONE PEROXIDASE"/>
    <property type="match status" value="1"/>
</dbReference>